<keyword evidence="8" id="KW-1185">Reference proteome</keyword>
<evidence type="ECO:0000256" key="1">
    <source>
        <dbReference type="ARBA" id="ARBA00004141"/>
    </source>
</evidence>
<feature type="transmembrane region" description="Helical" evidence="6">
    <location>
        <begin position="215"/>
        <end position="235"/>
    </location>
</feature>
<dbReference type="GO" id="GO:0051606">
    <property type="term" value="P:detection of stimulus"/>
    <property type="evidence" value="ECO:0007669"/>
    <property type="project" value="UniProtKB-ARBA"/>
</dbReference>
<comment type="subcellular location">
    <subcellularLocation>
        <location evidence="1">Membrane</location>
        <topology evidence="1">Multi-pass membrane protein</topology>
    </subcellularLocation>
</comment>
<evidence type="ECO:0000256" key="5">
    <source>
        <dbReference type="ARBA" id="ARBA00023170"/>
    </source>
</evidence>
<organism evidence="7 8">
    <name type="scientific">Caerostris darwini</name>
    <dbReference type="NCBI Taxonomy" id="1538125"/>
    <lineage>
        <taxon>Eukaryota</taxon>
        <taxon>Metazoa</taxon>
        <taxon>Ecdysozoa</taxon>
        <taxon>Arthropoda</taxon>
        <taxon>Chelicerata</taxon>
        <taxon>Arachnida</taxon>
        <taxon>Araneae</taxon>
        <taxon>Araneomorphae</taxon>
        <taxon>Entelegynae</taxon>
        <taxon>Araneoidea</taxon>
        <taxon>Araneidae</taxon>
        <taxon>Caerostris</taxon>
    </lineage>
</organism>
<dbReference type="GO" id="GO:0016020">
    <property type="term" value="C:membrane"/>
    <property type="evidence" value="ECO:0007669"/>
    <property type="project" value="UniProtKB-SubCell"/>
</dbReference>
<dbReference type="Proteomes" id="UP001054837">
    <property type="component" value="Unassembled WGS sequence"/>
</dbReference>
<keyword evidence="5" id="KW-0675">Receptor</keyword>
<dbReference type="GO" id="GO:0007606">
    <property type="term" value="P:sensory perception of chemical stimulus"/>
    <property type="evidence" value="ECO:0007669"/>
    <property type="project" value="TreeGrafter"/>
</dbReference>
<name>A0AAV4MPE3_9ARAC</name>
<dbReference type="GO" id="GO:0038023">
    <property type="term" value="F:signaling receptor activity"/>
    <property type="evidence" value="ECO:0007669"/>
    <property type="project" value="UniProtKB-ARBA"/>
</dbReference>
<evidence type="ECO:0000313" key="7">
    <source>
        <dbReference type="EMBL" id="GIX73881.1"/>
    </source>
</evidence>
<evidence type="ECO:0000256" key="2">
    <source>
        <dbReference type="ARBA" id="ARBA00022692"/>
    </source>
</evidence>
<feature type="transmembrane region" description="Helical" evidence="6">
    <location>
        <begin position="153"/>
        <end position="172"/>
    </location>
</feature>
<feature type="transmembrane region" description="Helical" evidence="6">
    <location>
        <begin position="104"/>
        <end position="122"/>
    </location>
</feature>
<keyword evidence="3 6" id="KW-1133">Transmembrane helix</keyword>
<evidence type="ECO:0000313" key="8">
    <source>
        <dbReference type="Proteomes" id="UP001054837"/>
    </source>
</evidence>
<keyword evidence="4 6" id="KW-0472">Membrane</keyword>
<protein>
    <recommendedName>
        <fullName evidence="9">Gustatory receptor</fullName>
    </recommendedName>
</protein>
<evidence type="ECO:0000256" key="4">
    <source>
        <dbReference type="ARBA" id="ARBA00023136"/>
    </source>
</evidence>
<comment type="caution">
    <text evidence="7">The sequence shown here is derived from an EMBL/GenBank/DDBJ whole genome shotgun (WGS) entry which is preliminary data.</text>
</comment>
<evidence type="ECO:0000256" key="3">
    <source>
        <dbReference type="ARBA" id="ARBA00022989"/>
    </source>
</evidence>
<feature type="transmembrane region" description="Helical" evidence="6">
    <location>
        <begin position="74"/>
        <end position="92"/>
    </location>
</feature>
<accession>A0AAV4MPE3</accession>
<dbReference type="PANTHER" id="PTHR21421">
    <property type="entry name" value="GUSTATORY RECEPTOR"/>
    <property type="match status" value="1"/>
</dbReference>
<keyword evidence="2 6" id="KW-0812">Transmembrane</keyword>
<dbReference type="PANTHER" id="PTHR21421:SF29">
    <property type="entry name" value="GUSTATORY RECEPTOR 5A FOR TREHALOSE-RELATED"/>
    <property type="match status" value="1"/>
</dbReference>
<dbReference type="EMBL" id="BPLQ01000665">
    <property type="protein sequence ID" value="GIX73881.1"/>
    <property type="molecule type" value="Genomic_DNA"/>
</dbReference>
<feature type="transmembrane region" description="Helical" evidence="6">
    <location>
        <begin position="388"/>
        <end position="407"/>
    </location>
</feature>
<evidence type="ECO:0008006" key="9">
    <source>
        <dbReference type="Google" id="ProtNLM"/>
    </source>
</evidence>
<evidence type="ECO:0000256" key="6">
    <source>
        <dbReference type="SAM" id="Phobius"/>
    </source>
</evidence>
<dbReference type="AlphaFoldDB" id="A0AAV4MPE3"/>
<reference evidence="7 8" key="1">
    <citation type="submission" date="2021-06" db="EMBL/GenBank/DDBJ databases">
        <title>Caerostris darwini draft genome.</title>
        <authorList>
            <person name="Kono N."/>
            <person name="Arakawa K."/>
        </authorList>
    </citation>
    <scope>NUCLEOTIDE SEQUENCE [LARGE SCALE GENOMIC DNA]</scope>
</reference>
<sequence length="413" mass="47066">MENIIITPKALCKNNFKEPMKFKNFLTQKPDPNNKILHDLSPSIHMILLLGIFPRDKSKSKKDSLLRRFLCRTVENLIHAFWLYVFVVGSLVVSPLTRHLQTNFTLSLMNMIIAIVHFVLHLKRHKVYSVIRTIEKFYTSATTDAYQPMRNRLIALICGCLLLCFVMIITSLEHLKVAGVLEDYTKDFVFGMNITKEDCKFFDIFPTLFVTTTVIYHHLSPISVSIFICSIHLTFKKSIAKFGERIEKDRLSKCTNIDIYISLYNRMVDVLGEVEDLLSASTFFLYGGLITNQLCVLTQVIANGGILTHPASIMMESMLTVKNFVIFFSITLIGSSVTQETNRVAREIKCLTVESSHDFEKLSILLQNVCSTSASLTAWQMFSLKKNLILTTASVMVSYGMLLVQFSNKTNIY</sequence>
<proteinExistence type="predicted"/>
<gene>
    <name evidence="7" type="primary">AVEN_140859_1</name>
    <name evidence="7" type="ORF">CDAR_204591</name>
</gene>